<name>A0A485LBZ6_9STRA</name>
<reference evidence="2" key="2">
    <citation type="submission" date="2019-06" db="EMBL/GenBank/DDBJ databases">
        <title>Genomics analysis of Aphanomyces spp. identifies a new class of oomycete effector associated with host adaptation.</title>
        <authorList>
            <person name="Gaulin E."/>
        </authorList>
    </citation>
    <scope>NUCLEOTIDE SEQUENCE</scope>
    <source>
        <strain evidence="2">CBS 578.67</strain>
    </source>
</reference>
<proteinExistence type="predicted"/>
<evidence type="ECO:0000256" key="1">
    <source>
        <dbReference type="SAM" id="MobiDB-lite"/>
    </source>
</evidence>
<evidence type="ECO:0000313" key="2">
    <source>
        <dbReference type="EMBL" id="KAF0690060.1"/>
    </source>
</evidence>
<evidence type="ECO:0000313" key="3">
    <source>
        <dbReference type="EMBL" id="VFT95269.1"/>
    </source>
</evidence>
<feature type="compositionally biased region" description="Polar residues" evidence="1">
    <location>
        <begin position="164"/>
        <end position="174"/>
    </location>
</feature>
<dbReference type="Proteomes" id="UP000332933">
    <property type="component" value="Unassembled WGS sequence"/>
</dbReference>
<keyword evidence="4" id="KW-1185">Reference proteome</keyword>
<dbReference type="EMBL" id="CAADRA010006416">
    <property type="protein sequence ID" value="VFT95269.1"/>
    <property type="molecule type" value="Genomic_DNA"/>
</dbReference>
<organism evidence="3 4">
    <name type="scientific">Aphanomyces stellatus</name>
    <dbReference type="NCBI Taxonomy" id="120398"/>
    <lineage>
        <taxon>Eukaryota</taxon>
        <taxon>Sar</taxon>
        <taxon>Stramenopiles</taxon>
        <taxon>Oomycota</taxon>
        <taxon>Saprolegniomycetes</taxon>
        <taxon>Saprolegniales</taxon>
        <taxon>Verrucalvaceae</taxon>
        <taxon>Aphanomyces</taxon>
    </lineage>
</organism>
<feature type="region of interest" description="Disordered" evidence="1">
    <location>
        <begin position="1"/>
        <end position="56"/>
    </location>
</feature>
<dbReference type="AlphaFoldDB" id="A0A485LBZ6"/>
<protein>
    <submittedName>
        <fullName evidence="3">Aste57867_18533 protein</fullName>
    </submittedName>
</protein>
<feature type="region of interest" description="Disordered" evidence="1">
    <location>
        <begin position="131"/>
        <end position="174"/>
    </location>
</feature>
<dbReference type="Gene3D" id="2.60.120.920">
    <property type="match status" value="1"/>
</dbReference>
<feature type="compositionally biased region" description="Low complexity" evidence="1">
    <location>
        <begin position="131"/>
        <end position="143"/>
    </location>
</feature>
<accession>A0A485LBZ6</accession>
<dbReference type="InterPro" id="IPR043136">
    <property type="entry name" value="B30.2/SPRY_sf"/>
</dbReference>
<evidence type="ECO:0000313" key="4">
    <source>
        <dbReference type="Proteomes" id="UP000332933"/>
    </source>
</evidence>
<sequence>MKSALEASFEDGDMGVDVSGMTEPSAPPPLRPSSSSSPSTTDDGGAVVTPRPTPTKHERYMAQYAASLARIRAQQADLAKTKASLADALTHLTSRLQTMLSTIDGATGLLDLQYDQIVRQRSLVEGLLAQRQANKKQQQAPPRMVAPPDGPSAAIDVGPPPSRAASQDEASTMPQECRWDVTRCGRLGAVSNGGRTVVTMGKGWNVAVGDRPHRSFSARVTFPNSKYINTVAVGLTRDRELCHEASAKPLVFAFHTRGWFLDLARGTLSTLDGDDHVPYVPGFRSKDVVTVELVDGVDGGALTFYKNGASLGVAKTGVLVSPDTPLYPVVVSHDRGVHLDFVCL</sequence>
<dbReference type="SUPFAM" id="SSF49899">
    <property type="entry name" value="Concanavalin A-like lectins/glucanases"/>
    <property type="match status" value="1"/>
</dbReference>
<reference evidence="3 4" key="1">
    <citation type="submission" date="2019-03" db="EMBL/GenBank/DDBJ databases">
        <authorList>
            <person name="Gaulin E."/>
            <person name="Dumas B."/>
        </authorList>
    </citation>
    <scope>NUCLEOTIDE SEQUENCE [LARGE SCALE GENOMIC DNA]</scope>
    <source>
        <strain evidence="3">CBS 568.67</strain>
    </source>
</reference>
<gene>
    <name evidence="3" type="primary">Aste57867_18533</name>
    <name evidence="2" type="ORF">As57867_018471</name>
    <name evidence="3" type="ORF">ASTE57867_18533</name>
</gene>
<dbReference type="OrthoDB" id="5951542at2759"/>
<dbReference type="EMBL" id="VJMH01006395">
    <property type="protein sequence ID" value="KAF0690060.1"/>
    <property type="molecule type" value="Genomic_DNA"/>
</dbReference>
<dbReference type="InterPro" id="IPR013320">
    <property type="entry name" value="ConA-like_dom_sf"/>
</dbReference>